<dbReference type="GO" id="GO:0070813">
    <property type="term" value="P:hydrogen sulfide metabolic process"/>
    <property type="evidence" value="ECO:0007669"/>
    <property type="project" value="TreeGrafter"/>
</dbReference>
<dbReference type="Proteomes" id="UP000237350">
    <property type="component" value="Unassembled WGS sequence"/>
</dbReference>
<dbReference type="OrthoDB" id="358818at2"/>
<comment type="caution">
    <text evidence="2">The sequence shown here is derived from an EMBL/GenBank/DDBJ whole genome shotgun (WGS) entry which is preliminary data.</text>
</comment>
<evidence type="ECO:0000313" key="2">
    <source>
        <dbReference type="EMBL" id="POR05289.1"/>
    </source>
</evidence>
<protein>
    <recommendedName>
        <fullName evidence="4">Metallo-beta-lactamase domain-containing protein</fullName>
    </recommendedName>
</protein>
<feature type="compositionally biased region" description="Polar residues" evidence="1">
    <location>
        <begin position="1"/>
        <end position="18"/>
    </location>
</feature>
<dbReference type="InterPro" id="IPR051682">
    <property type="entry name" value="Mito_Persulfide_Diox"/>
</dbReference>
<dbReference type="AlphaFoldDB" id="A0A2S4K0K1"/>
<dbReference type="InterPro" id="IPR036866">
    <property type="entry name" value="RibonucZ/Hydroxyglut_hydro"/>
</dbReference>
<dbReference type="EMBL" id="LPWH01000004">
    <property type="protein sequence ID" value="POR05289.1"/>
    <property type="molecule type" value="Genomic_DNA"/>
</dbReference>
<gene>
    <name evidence="2" type="ORF">AU468_02025</name>
</gene>
<keyword evidence="3" id="KW-1185">Reference proteome</keyword>
<dbReference type="GO" id="GO:0050313">
    <property type="term" value="F:sulfur dioxygenase activity"/>
    <property type="evidence" value="ECO:0007669"/>
    <property type="project" value="TreeGrafter"/>
</dbReference>
<evidence type="ECO:0008006" key="4">
    <source>
        <dbReference type="Google" id="ProtNLM"/>
    </source>
</evidence>
<name>A0A2S4K0K1_9SPIO</name>
<sequence length="227" mass="25377">MSTPDHSNLSKITSTESGRGSRDEKESAPGLRVIPYFSPISRTNCYVVAGRDSSEAILLDPVHLDNELYSLLLQHNLTVRWVLVTHPEAYMRHALRTLCRIYSYQLVAGTNDMFGITCEHLVPEEINTLEIGGLHLQALPVLPHSTSSYMYRLGELLFTGTIVHAGTLGETPSSYNEELLVATMKDMIFTIPRAEREMILLPAVGPPSTIRAEQHLSPYYRDHCEPA</sequence>
<evidence type="ECO:0000256" key="1">
    <source>
        <dbReference type="SAM" id="MobiDB-lite"/>
    </source>
</evidence>
<feature type="region of interest" description="Disordered" evidence="1">
    <location>
        <begin position="1"/>
        <end position="27"/>
    </location>
</feature>
<dbReference type="RefSeq" id="WP_103679283.1">
    <property type="nucleotide sequence ID" value="NZ_LPWH01000004.1"/>
</dbReference>
<organism evidence="2 3">
    <name type="scientific">Alkalispirochaeta sphaeroplastigenens</name>
    <dbReference type="NCBI Taxonomy" id="1187066"/>
    <lineage>
        <taxon>Bacteria</taxon>
        <taxon>Pseudomonadati</taxon>
        <taxon>Spirochaetota</taxon>
        <taxon>Spirochaetia</taxon>
        <taxon>Spirochaetales</taxon>
        <taxon>Spirochaetaceae</taxon>
        <taxon>Alkalispirochaeta</taxon>
    </lineage>
</organism>
<evidence type="ECO:0000313" key="3">
    <source>
        <dbReference type="Proteomes" id="UP000237350"/>
    </source>
</evidence>
<dbReference type="PANTHER" id="PTHR43084:SF1">
    <property type="entry name" value="PERSULFIDE DIOXYGENASE ETHE1, MITOCHONDRIAL"/>
    <property type="match status" value="1"/>
</dbReference>
<dbReference type="Gene3D" id="3.60.15.10">
    <property type="entry name" value="Ribonuclease Z/Hydroxyacylglutathione hydrolase-like"/>
    <property type="match status" value="1"/>
</dbReference>
<dbReference type="PANTHER" id="PTHR43084">
    <property type="entry name" value="PERSULFIDE DIOXYGENASE ETHE1"/>
    <property type="match status" value="1"/>
</dbReference>
<accession>A0A2S4K0K1</accession>
<dbReference type="GO" id="GO:0006749">
    <property type="term" value="P:glutathione metabolic process"/>
    <property type="evidence" value="ECO:0007669"/>
    <property type="project" value="TreeGrafter"/>
</dbReference>
<dbReference type="SUPFAM" id="SSF56281">
    <property type="entry name" value="Metallo-hydrolase/oxidoreductase"/>
    <property type="match status" value="1"/>
</dbReference>
<reference evidence="3" key="1">
    <citation type="submission" date="2015-12" db="EMBL/GenBank/DDBJ databases">
        <authorList>
            <person name="Lodha T.D."/>
            <person name="Chintalapati S."/>
            <person name="Chintalapati V.R."/>
            <person name="Sravanthi T."/>
        </authorList>
    </citation>
    <scope>NUCLEOTIDE SEQUENCE [LARGE SCALE GENOMIC DNA]</scope>
    <source>
        <strain evidence="3">JC133</strain>
    </source>
</reference>
<proteinExistence type="predicted"/>